<evidence type="ECO:0000313" key="2">
    <source>
        <dbReference type="EMBL" id="KAG5853076.1"/>
    </source>
</evidence>
<evidence type="ECO:0000313" key="3">
    <source>
        <dbReference type="Proteomes" id="UP001044222"/>
    </source>
</evidence>
<accession>A0A9D3S5W8</accession>
<organism evidence="2 3">
    <name type="scientific">Anguilla anguilla</name>
    <name type="common">European freshwater eel</name>
    <name type="synonym">Muraena anguilla</name>
    <dbReference type="NCBI Taxonomy" id="7936"/>
    <lineage>
        <taxon>Eukaryota</taxon>
        <taxon>Metazoa</taxon>
        <taxon>Chordata</taxon>
        <taxon>Craniata</taxon>
        <taxon>Vertebrata</taxon>
        <taxon>Euteleostomi</taxon>
        <taxon>Actinopterygii</taxon>
        <taxon>Neopterygii</taxon>
        <taxon>Teleostei</taxon>
        <taxon>Anguilliformes</taxon>
        <taxon>Anguillidae</taxon>
        <taxon>Anguilla</taxon>
    </lineage>
</organism>
<dbReference type="Proteomes" id="UP001044222">
    <property type="component" value="Unassembled WGS sequence"/>
</dbReference>
<proteinExistence type="predicted"/>
<evidence type="ECO:0000256" key="1">
    <source>
        <dbReference type="SAM" id="MobiDB-lite"/>
    </source>
</evidence>
<name>A0A9D3S5W8_ANGAN</name>
<reference evidence="2" key="1">
    <citation type="submission" date="2021-01" db="EMBL/GenBank/DDBJ databases">
        <title>A chromosome-scale assembly of European eel, Anguilla anguilla.</title>
        <authorList>
            <person name="Henkel C."/>
            <person name="Jong-Raadsen S.A."/>
            <person name="Dufour S."/>
            <person name="Weltzien F.-A."/>
            <person name="Palstra A.P."/>
            <person name="Pelster B."/>
            <person name="Spaink H.P."/>
            <person name="Van Den Thillart G.E."/>
            <person name="Jansen H."/>
            <person name="Zahm M."/>
            <person name="Klopp C."/>
            <person name="Cedric C."/>
            <person name="Louis A."/>
            <person name="Berthelot C."/>
            <person name="Parey E."/>
            <person name="Roest Crollius H."/>
            <person name="Montfort J."/>
            <person name="Robinson-Rechavi M."/>
            <person name="Bucao C."/>
            <person name="Bouchez O."/>
            <person name="Gislard M."/>
            <person name="Lluch J."/>
            <person name="Milhes M."/>
            <person name="Lampietro C."/>
            <person name="Lopez Roques C."/>
            <person name="Donnadieu C."/>
            <person name="Braasch I."/>
            <person name="Desvignes T."/>
            <person name="Postlethwait J."/>
            <person name="Bobe J."/>
            <person name="Guiguen Y."/>
            <person name="Dirks R."/>
        </authorList>
    </citation>
    <scope>NUCLEOTIDE SEQUENCE</scope>
    <source>
        <strain evidence="2">Tag_6206</strain>
        <tissue evidence="2">Liver</tissue>
    </source>
</reference>
<keyword evidence="3" id="KW-1185">Reference proteome</keyword>
<feature type="region of interest" description="Disordered" evidence="1">
    <location>
        <begin position="1"/>
        <end position="20"/>
    </location>
</feature>
<dbReference type="AlphaFoldDB" id="A0A9D3S5W8"/>
<sequence length="83" mass="8621">MEFSPIPQIMMASSSRERSGVMVGRLESMMTGLGAPSFATEKGGDPSGAACTVNSRGSGIVGVQEAGLQVPGPGLKMTMEMWR</sequence>
<gene>
    <name evidence="2" type="ORF">ANANG_G00069280</name>
</gene>
<protein>
    <submittedName>
        <fullName evidence="2">Uncharacterized protein</fullName>
    </submittedName>
</protein>
<comment type="caution">
    <text evidence="2">The sequence shown here is derived from an EMBL/GenBank/DDBJ whole genome shotgun (WGS) entry which is preliminary data.</text>
</comment>
<dbReference type="EMBL" id="JAFIRN010000003">
    <property type="protein sequence ID" value="KAG5853076.1"/>
    <property type="molecule type" value="Genomic_DNA"/>
</dbReference>